<protein>
    <submittedName>
        <fullName evidence="2">Uncharacterized protein</fullName>
    </submittedName>
</protein>
<keyword evidence="1" id="KW-0732">Signal</keyword>
<dbReference type="AlphaFoldDB" id="A0A0K1ZN00"/>
<feature type="chain" id="PRO_5013456204" evidence="1">
    <location>
        <begin position="39"/>
        <end position="286"/>
    </location>
</feature>
<reference evidence="3" key="2">
    <citation type="submission" date="2021-10" db="EMBL/GenBank/DDBJ databases">
        <title>Complete genome sequences of five Ralstonia solancearum strains isolated from sunflower.</title>
        <authorList>
            <person name="She X."/>
            <person name="He Z."/>
        </authorList>
    </citation>
    <scope>NUCLEOTIDE SEQUENCE</scope>
    <source>
        <strain evidence="3">RS638</strain>
    </source>
</reference>
<dbReference type="EMBL" id="CP085043">
    <property type="protein sequence ID" value="UZF14333.1"/>
    <property type="molecule type" value="Genomic_DNA"/>
</dbReference>
<evidence type="ECO:0000256" key="1">
    <source>
        <dbReference type="SAM" id="SignalP"/>
    </source>
</evidence>
<proteinExistence type="predicted"/>
<evidence type="ECO:0000313" key="2">
    <source>
        <dbReference type="EMBL" id="CUV54870.1"/>
    </source>
</evidence>
<organism evidence="2">
    <name type="scientific">Ralstonia solanacearum</name>
    <name type="common">Pseudomonas solanacearum</name>
    <dbReference type="NCBI Taxonomy" id="305"/>
    <lineage>
        <taxon>Bacteria</taxon>
        <taxon>Pseudomonadati</taxon>
        <taxon>Pseudomonadota</taxon>
        <taxon>Betaproteobacteria</taxon>
        <taxon>Burkholderiales</taxon>
        <taxon>Burkholderiaceae</taxon>
        <taxon>Ralstonia</taxon>
        <taxon>Ralstonia solanacearum species complex</taxon>
    </lineage>
</organism>
<sequence length="286" mass="30823">MRQDLPIRTPMYRQVHRRFSLCAALLVGLARLALLALAAGGLAAPARAAGLCTAPWMHDGTRLRLDGNGKTPMIVEFTLHDINRDIVDGCEIGLHIYAKSGLVALGGRPIETVQDHRLMVDEAGVVTRVVSTNGRVFAQSEHADLVGTVSTAISGMFLYGAGLAPEAEMLPGDSYDSSFDFDVVSPRLGISIGHMQAAHARVDVSEREVGPPQTIPTPVGPQPCRPIRYTRTATLGVLRLGSETLEPAPTVAHVTDWYCPALSVVVRQEVEQHGETQVINVVELQR</sequence>
<evidence type="ECO:0000313" key="3">
    <source>
        <dbReference type="EMBL" id="UZF14333.1"/>
    </source>
</evidence>
<dbReference type="EMBL" id="LN899820">
    <property type="protein sequence ID" value="CUV54870.1"/>
    <property type="molecule type" value="Genomic_DNA"/>
</dbReference>
<gene>
    <name evidence="3" type="ORF">LH706_15140</name>
    <name evidence="2" type="ORF">RUN215_v1_410006</name>
</gene>
<accession>A0A0K1ZN00</accession>
<name>A0A0K1ZN00_RALSL</name>
<dbReference type="PATRIC" id="fig|305.92.peg.3175"/>
<reference evidence="2" key="1">
    <citation type="submission" date="2015-10" db="EMBL/GenBank/DDBJ databases">
        <authorList>
            <person name="Gilbert D.G."/>
        </authorList>
    </citation>
    <scope>NUCLEOTIDE SEQUENCE</scope>
    <source>
        <strain evidence="2">Phyl III-seqv23</strain>
    </source>
</reference>
<feature type="signal peptide" evidence="1">
    <location>
        <begin position="1"/>
        <end position="38"/>
    </location>
</feature>